<organism evidence="2 3">
    <name type="scientific">Camelina sativa</name>
    <name type="common">False flax</name>
    <name type="synonym">Myagrum sativum</name>
    <dbReference type="NCBI Taxonomy" id="90675"/>
    <lineage>
        <taxon>Eukaryota</taxon>
        <taxon>Viridiplantae</taxon>
        <taxon>Streptophyta</taxon>
        <taxon>Embryophyta</taxon>
        <taxon>Tracheophyta</taxon>
        <taxon>Spermatophyta</taxon>
        <taxon>Magnoliopsida</taxon>
        <taxon>eudicotyledons</taxon>
        <taxon>Gunneridae</taxon>
        <taxon>Pentapetalae</taxon>
        <taxon>rosids</taxon>
        <taxon>malvids</taxon>
        <taxon>Brassicales</taxon>
        <taxon>Brassicaceae</taxon>
        <taxon>Camelineae</taxon>
        <taxon>Camelina</taxon>
    </lineage>
</organism>
<dbReference type="CDD" id="cd09272">
    <property type="entry name" value="RNase_HI_RT_Ty1"/>
    <property type="match status" value="1"/>
</dbReference>
<dbReference type="PANTHER" id="PTHR11439">
    <property type="entry name" value="GAG-POL-RELATED RETROTRANSPOSON"/>
    <property type="match status" value="1"/>
</dbReference>
<sequence length="393" mass="44120">MVAKGFHQRQGIDYAETFSPVIKSTTIRLVLDIAVAHSWKIKQLDVNNAFLQGELKEEVYMAQTEGFVDPDKPDYVCRLRKPIYGLKQAPRACYLSLKNHLLHTCFTNSHADTSLFVKKCGSSFVYVLVYVDDILVTGSYFVLVVQTLASFADRFSIKDPTDLTYFLGIEATRTKAGLHLKQRKYIVDFLAKNNKHNAKPVATQIATSPKLTKHGGTILGDPTQYRSVVGSLQYLSFTRPDISYAVNRLSQFMHAPTTDHWQAAKRVLRYLVGTQTHGIFLRAPSPMALNAFSDADWAGDVDDYVSTNAYVIYLGHNPISWSSKKQRGVTRSSTEAEYRAVANTASELRWLCSLLTELGVTLRSPPVIYCDNIGVTYLCANPLFHSRSERHCT</sequence>
<evidence type="ECO:0000259" key="1">
    <source>
        <dbReference type="Pfam" id="PF07727"/>
    </source>
</evidence>
<dbReference type="GeneID" id="109125954"/>
<dbReference type="InterPro" id="IPR043502">
    <property type="entry name" value="DNA/RNA_pol_sf"/>
</dbReference>
<dbReference type="Proteomes" id="UP000694864">
    <property type="component" value="Chromosome 8"/>
</dbReference>
<dbReference type="InterPro" id="IPR013103">
    <property type="entry name" value="RVT_2"/>
</dbReference>
<accession>A0ABM1QC28</accession>
<dbReference type="RefSeq" id="XP_019084316.1">
    <property type="nucleotide sequence ID" value="XM_019228771.1"/>
</dbReference>
<evidence type="ECO:0000313" key="3">
    <source>
        <dbReference type="RefSeq" id="XP_019084316.1"/>
    </source>
</evidence>
<proteinExistence type="predicted"/>
<reference evidence="2" key="1">
    <citation type="journal article" date="2014" name="Nat. Commun.">
        <title>The emerging biofuel crop Camelina sativa retains a highly undifferentiated hexaploid genome structure.</title>
        <authorList>
            <person name="Kagale S."/>
            <person name="Koh C."/>
            <person name="Nixon J."/>
            <person name="Bollina V."/>
            <person name="Clarke W.E."/>
            <person name="Tuteja R."/>
            <person name="Spillane C."/>
            <person name="Robinson S.J."/>
            <person name="Links M.G."/>
            <person name="Clarke C."/>
            <person name="Higgins E.E."/>
            <person name="Huebert T."/>
            <person name="Sharpe A.G."/>
            <person name="Parkin I.A."/>
        </authorList>
    </citation>
    <scope>NUCLEOTIDE SEQUENCE [LARGE SCALE GENOMIC DNA]</scope>
    <source>
        <strain evidence="2">cv. DH55</strain>
    </source>
</reference>
<evidence type="ECO:0000313" key="2">
    <source>
        <dbReference type="Proteomes" id="UP000694864"/>
    </source>
</evidence>
<keyword evidence="2" id="KW-1185">Reference proteome</keyword>
<name>A0ABM1QC28_CAMSA</name>
<reference evidence="3" key="2">
    <citation type="submission" date="2025-08" db="UniProtKB">
        <authorList>
            <consortium name="RefSeq"/>
        </authorList>
    </citation>
    <scope>IDENTIFICATION</scope>
    <source>
        <tissue evidence="3">Leaf</tissue>
    </source>
</reference>
<dbReference type="Pfam" id="PF07727">
    <property type="entry name" value="RVT_2"/>
    <property type="match status" value="1"/>
</dbReference>
<gene>
    <name evidence="3" type="primary">LOC109125954</name>
</gene>
<feature type="domain" description="Reverse transcriptase Ty1/copia-type" evidence="1">
    <location>
        <begin position="1"/>
        <end position="205"/>
    </location>
</feature>
<dbReference type="SUPFAM" id="SSF56672">
    <property type="entry name" value="DNA/RNA polymerases"/>
    <property type="match status" value="1"/>
</dbReference>
<protein>
    <submittedName>
        <fullName evidence="3">Uncharacterized protein LOC109125954</fullName>
    </submittedName>
</protein>
<dbReference type="PANTHER" id="PTHR11439:SF489">
    <property type="entry name" value="RNA-DIRECTED DNA POLYMERASE"/>
    <property type="match status" value="1"/>
</dbReference>